<dbReference type="Pfam" id="PF13185">
    <property type="entry name" value="GAF_2"/>
    <property type="match status" value="1"/>
</dbReference>
<protein>
    <submittedName>
        <fullName evidence="6">Putative Phosphoserine phosphatase</fullName>
        <ecNumber evidence="6">3.1.3.3</ecNumber>
    </submittedName>
</protein>
<organism evidence="6 7">
    <name type="scientific">Candidatus Methylacidithermus pantelleriae</name>
    <dbReference type="NCBI Taxonomy" id="2744239"/>
    <lineage>
        <taxon>Bacteria</taxon>
        <taxon>Pseudomonadati</taxon>
        <taxon>Verrucomicrobiota</taxon>
        <taxon>Methylacidiphilae</taxon>
        <taxon>Methylacidiphilales</taxon>
        <taxon>Methylacidiphilaceae</taxon>
        <taxon>Candidatus Methylacidithermus</taxon>
    </lineage>
</organism>
<dbReference type="PANTHER" id="PTHR43156">
    <property type="entry name" value="STAGE II SPORULATION PROTEIN E-RELATED"/>
    <property type="match status" value="1"/>
</dbReference>
<keyword evidence="3" id="KW-0472">Membrane</keyword>
<keyword evidence="7" id="KW-1185">Reference proteome</keyword>
<evidence type="ECO:0000256" key="3">
    <source>
        <dbReference type="SAM" id="Phobius"/>
    </source>
</evidence>
<comment type="caution">
    <text evidence="6">The sequence shown here is derived from an EMBL/GenBank/DDBJ whole genome shotgun (WGS) entry which is preliminary data.</text>
</comment>
<feature type="domain" description="GAF" evidence="4">
    <location>
        <begin position="63"/>
        <end position="230"/>
    </location>
</feature>
<feature type="transmembrane region" description="Helical" evidence="3">
    <location>
        <begin position="6"/>
        <end position="25"/>
    </location>
</feature>
<dbReference type="Proteomes" id="UP000663859">
    <property type="component" value="Unassembled WGS sequence"/>
</dbReference>
<dbReference type="AlphaFoldDB" id="A0A8J2BKQ2"/>
<dbReference type="InterPro" id="IPR052016">
    <property type="entry name" value="Bact_Sigma-Reg"/>
</dbReference>
<dbReference type="SUPFAM" id="SSF55781">
    <property type="entry name" value="GAF domain-like"/>
    <property type="match status" value="1"/>
</dbReference>
<dbReference type="SMART" id="SM00065">
    <property type="entry name" value="GAF"/>
    <property type="match status" value="1"/>
</dbReference>
<keyword evidence="1 6" id="KW-0378">Hydrolase</keyword>
<evidence type="ECO:0000256" key="1">
    <source>
        <dbReference type="ARBA" id="ARBA00022801"/>
    </source>
</evidence>
<evidence type="ECO:0000256" key="2">
    <source>
        <dbReference type="SAM" id="MobiDB-lite"/>
    </source>
</evidence>
<dbReference type="EMBL" id="CAJNOB010000034">
    <property type="protein sequence ID" value="CAF0700808.1"/>
    <property type="molecule type" value="Genomic_DNA"/>
</dbReference>
<proteinExistence type="predicted"/>
<dbReference type="InterPro" id="IPR036457">
    <property type="entry name" value="PPM-type-like_dom_sf"/>
</dbReference>
<gene>
    <name evidence="6" type="ORF">MPNT_40040</name>
</gene>
<feature type="region of interest" description="Disordered" evidence="2">
    <location>
        <begin position="276"/>
        <end position="295"/>
    </location>
</feature>
<evidence type="ECO:0000259" key="4">
    <source>
        <dbReference type="SMART" id="SM00065"/>
    </source>
</evidence>
<dbReference type="EC" id="3.1.3.3" evidence="6"/>
<evidence type="ECO:0000313" key="6">
    <source>
        <dbReference type="EMBL" id="CAF0700808.1"/>
    </source>
</evidence>
<accession>A0A8J2BKQ2</accession>
<feature type="domain" description="PPM-type phosphatase" evidence="5">
    <location>
        <begin position="302"/>
        <end position="523"/>
    </location>
</feature>
<dbReference type="InterPro" id="IPR003018">
    <property type="entry name" value="GAF"/>
</dbReference>
<keyword evidence="3" id="KW-1133">Transmembrane helix</keyword>
<name>A0A8J2BKQ2_9BACT</name>
<dbReference type="Gene3D" id="3.30.450.40">
    <property type="match status" value="1"/>
</dbReference>
<sequence>MESLLSMSGWILSGLLAVALLWLGIEWNRARLSRNESVRELYRYQQTVELLVSFLEKGALGTDPEAFWEAFLDCLRRLIRAGSGAIYLLRNQQLELERMAGPFPPPISVPNEVAARIQFNLLERANYLKSSPISLDAPVCVASVARTGKPELVADTRSDPRFPSAGQGTLRTDSYLAIPLVTNGQVFGVIALAHREGGTAFSQADLARGISLAAQAALLYQLRCPATEERPDTPFEKKLPKVDLSLPETGETPQIVSPLPEVGERTELRPPSLTIGKLPAEPVTTLPSPSREPVVSDALPRVSGFEVAARTLSAGERGGDFYDFIPVSGRHWGIALGDVCGKSLPASVLMTSCRALLRARAPGVISPSDVLREINRSLFGEVPEDMFLTLLYCVIDEETGEIRLARAGHELPVWYRGSGRPAELVRIPGLALGIDSGEIFDGEVSDVAFRLAPGELLFFYTDGVYETRNAQGKEFGRENLLRLVERAAGDGPARLLEEVLREIRQFRGDLPQEDDITVVAIRRET</sequence>
<evidence type="ECO:0000259" key="5">
    <source>
        <dbReference type="SMART" id="SM00331"/>
    </source>
</evidence>
<dbReference type="InterPro" id="IPR029016">
    <property type="entry name" value="GAF-like_dom_sf"/>
</dbReference>
<dbReference type="Pfam" id="PF07228">
    <property type="entry name" value="SpoIIE"/>
    <property type="match status" value="1"/>
</dbReference>
<dbReference type="Gene3D" id="3.60.40.10">
    <property type="entry name" value="PPM-type phosphatase domain"/>
    <property type="match status" value="1"/>
</dbReference>
<reference evidence="6" key="1">
    <citation type="submission" date="2021-02" db="EMBL/GenBank/DDBJ databases">
        <authorList>
            <person name="Cremers G."/>
            <person name="Picone N."/>
        </authorList>
    </citation>
    <scope>NUCLEOTIDE SEQUENCE</scope>
    <source>
        <strain evidence="6">PQ17</strain>
    </source>
</reference>
<dbReference type="PANTHER" id="PTHR43156:SF2">
    <property type="entry name" value="STAGE II SPORULATION PROTEIN E"/>
    <property type="match status" value="1"/>
</dbReference>
<dbReference type="SMART" id="SM00331">
    <property type="entry name" value="PP2C_SIG"/>
    <property type="match status" value="1"/>
</dbReference>
<keyword evidence="3" id="KW-0812">Transmembrane</keyword>
<dbReference type="SUPFAM" id="SSF81606">
    <property type="entry name" value="PP2C-like"/>
    <property type="match status" value="1"/>
</dbReference>
<dbReference type="RefSeq" id="WP_174582178.1">
    <property type="nucleotide sequence ID" value="NZ_CAJNOB010000034.1"/>
</dbReference>
<dbReference type="InterPro" id="IPR001932">
    <property type="entry name" value="PPM-type_phosphatase-like_dom"/>
</dbReference>
<dbReference type="GO" id="GO:0016791">
    <property type="term" value="F:phosphatase activity"/>
    <property type="evidence" value="ECO:0007669"/>
    <property type="project" value="TreeGrafter"/>
</dbReference>
<evidence type="ECO:0000313" key="7">
    <source>
        <dbReference type="Proteomes" id="UP000663859"/>
    </source>
</evidence>